<keyword evidence="2" id="KW-0805">Transcription regulation</keyword>
<accession>A0AA41TYV3</accession>
<keyword evidence="9" id="KW-1185">Reference proteome</keyword>
<dbReference type="Pfam" id="PF04542">
    <property type="entry name" value="Sigma70_r2"/>
    <property type="match status" value="1"/>
</dbReference>
<dbReference type="GO" id="GO:0016987">
    <property type="term" value="F:sigma factor activity"/>
    <property type="evidence" value="ECO:0007669"/>
    <property type="project" value="UniProtKB-KW"/>
</dbReference>
<dbReference type="Proteomes" id="UP001165378">
    <property type="component" value="Unassembled WGS sequence"/>
</dbReference>
<dbReference type="InterPro" id="IPR013249">
    <property type="entry name" value="RNA_pol_sigma70_r4_t2"/>
</dbReference>
<evidence type="ECO:0000256" key="4">
    <source>
        <dbReference type="ARBA" id="ARBA00023125"/>
    </source>
</evidence>
<dbReference type="InterPro" id="IPR039425">
    <property type="entry name" value="RNA_pol_sigma-70-like"/>
</dbReference>
<comment type="similarity">
    <text evidence="1">Belongs to the sigma-70 factor family. ECF subfamily.</text>
</comment>
<dbReference type="InterPro" id="IPR013324">
    <property type="entry name" value="RNA_pol_sigma_r3/r4-like"/>
</dbReference>
<dbReference type="Gene3D" id="1.10.10.10">
    <property type="entry name" value="Winged helix-like DNA-binding domain superfamily/Winged helix DNA-binding domain"/>
    <property type="match status" value="1"/>
</dbReference>
<keyword evidence="5" id="KW-0804">Transcription</keyword>
<dbReference type="GO" id="GO:0006352">
    <property type="term" value="P:DNA-templated transcription initiation"/>
    <property type="evidence" value="ECO:0007669"/>
    <property type="project" value="InterPro"/>
</dbReference>
<evidence type="ECO:0000256" key="5">
    <source>
        <dbReference type="ARBA" id="ARBA00023163"/>
    </source>
</evidence>
<evidence type="ECO:0000313" key="8">
    <source>
        <dbReference type="EMBL" id="MCF2528178.1"/>
    </source>
</evidence>
<dbReference type="InterPro" id="IPR036388">
    <property type="entry name" value="WH-like_DNA-bd_sf"/>
</dbReference>
<dbReference type="NCBIfam" id="TIGR02937">
    <property type="entry name" value="sigma70-ECF"/>
    <property type="match status" value="1"/>
</dbReference>
<protein>
    <submittedName>
        <fullName evidence="8">SigE family RNA polymerase sigma factor</fullName>
    </submittedName>
</protein>
<dbReference type="Pfam" id="PF08281">
    <property type="entry name" value="Sigma70_r4_2"/>
    <property type="match status" value="1"/>
</dbReference>
<dbReference type="InterPro" id="IPR007627">
    <property type="entry name" value="RNA_pol_sigma70_r2"/>
</dbReference>
<evidence type="ECO:0000256" key="1">
    <source>
        <dbReference type="ARBA" id="ARBA00010641"/>
    </source>
</evidence>
<dbReference type="NCBIfam" id="TIGR02983">
    <property type="entry name" value="SigE-fam_strep"/>
    <property type="match status" value="1"/>
</dbReference>
<dbReference type="PANTHER" id="PTHR43133:SF50">
    <property type="entry name" value="ECF RNA POLYMERASE SIGMA FACTOR SIGM"/>
    <property type="match status" value="1"/>
</dbReference>
<dbReference type="Gene3D" id="1.10.1740.10">
    <property type="match status" value="1"/>
</dbReference>
<feature type="domain" description="RNA polymerase sigma-70 region 2" evidence="6">
    <location>
        <begin position="14"/>
        <end position="79"/>
    </location>
</feature>
<evidence type="ECO:0000256" key="3">
    <source>
        <dbReference type="ARBA" id="ARBA00023082"/>
    </source>
</evidence>
<dbReference type="SUPFAM" id="SSF88659">
    <property type="entry name" value="Sigma3 and sigma4 domains of RNA polymerase sigma factors"/>
    <property type="match status" value="1"/>
</dbReference>
<dbReference type="PANTHER" id="PTHR43133">
    <property type="entry name" value="RNA POLYMERASE ECF-TYPE SIGMA FACTO"/>
    <property type="match status" value="1"/>
</dbReference>
<evidence type="ECO:0000259" key="7">
    <source>
        <dbReference type="Pfam" id="PF08281"/>
    </source>
</evidence>
<keyword evidence="4" id="KW-0238">DNA-binding</keyword>
<dbReference type="GO" id="GO:0003677">
    <property type="term" value="F:DNA binding"/>
    <property type="evidence" value="ECO:0007669"/>
    <property type="project" value="UniProtKB-KW"/>
</dbReference>
<evidence type="ECO:0000313" key="9">
    <source>
        <dbReference type="Proteomes" id="UP001165378"/>
    </source>
</evidence>
<name>A0AA41TYV3_9ACTN</name>
<keyword evidence="3" id="KW-0731">Sigma factor</keyword>
<evidence type="ECO:0000256" key="2">
    <source>
        <dbReference type="ARBA" id="ARBA00023015"/>
    </source>
</evidence>
<sequence>MPPENTWDFESYARARQQQLYRTAYLLCGDAHRAQDLTQTTLAKLFQHWRKASRADNLDAYAKTVLTRTFISEQRSRRRERELHTPVAPSARNARGGDRADLRVTLLDALAELNPKARAMVVLRYWEDHSVDAVADQLGCNPGTVKSTCSRALARLRERLGNDLDLYATEA</sequence>
<gene>
    <name evidence="8" type="ORF">LZ495_13220</name>
</gene>
<comment type="caution">
    <text evidence="8">The sequence shown here is derived from an EMBL/GenBank/DDBJ whole genome shotgun (WGS) entry which is preliminary data.</text>
</comment>
<dbReference type="InterPro" id="IPR013325">
    <property type="entry name" value="RNA_pol_sigma_r2"/>
</dbReference>
<reference evidence="8" key="1">
    <citation type="submission" date="2022-01" db="EMBL/GenBank/DDBJ databases">
        <title>Genome-Based Taxonomic Classification of the Phylum Actinobacteria.</title>
        <authorList>
            <person name="Gao Y."/>
        </authorList>
    </citation>
    <scope>NUCLEOTIDE SEQUENCE</scope>
    <source>
        <strain evidence="8">KLBMP 8922</strain>
    </source>
</reference>
<dbReference type="AlphaFoldDB" id="A0AA41TYV3"/>
<dbReference type="SUPFAM" id="SSF88946">
    <property type="entry name" value="Sigma2 domain of RNA polymerase sigma factors"/>
    <property type="match status" value="1"/>
</dbReference>
<dbReference type="CDD" id="cd06171">
    <property type="entry name" value="Sigma70_r4"/>
    <property type="match status" value="1"/>
</dbReference>
<feature type="domain" description="RNA polymerase sigma factor 70 region 4 type 2" evidence="7">
    <location>
        <begin position="105"/>
        <end position="156"/>
    </location>
</feature>
<proteinExistence type="inferred from homology"/>
<dbReference type="RefSeq" id="WP_235052351.1">
    <property type="nucleotide sequence ID" value="NZ_JAKFHA010000006.1"/>
</dbReference>
<dbReference type="InterPro" id="IPR014284">
    <property type="entry name" value="RNA_pol_sigma-70_dom"/>
</dbReference>
<dbReference type="InterPro" id="IPR014325">
    <property type="entry name" value="RNA_pol_sigma-E_actinobac"/>
</dbReference>
<organism evidence="8 9">
    <name type="scientific">Yinghuangia soli</name>
    <dbReference type="NCBI Taxonomy" id="2908204"/>
    <lineage>
        <taxon>Bacteria</taxon>
        <taxon>Bacillati</taxon>
        <taxon>Actinomycetota</taxon>
        <taxon>Actinomycetes</taxon>
        <taxon>Kitasatosporales</taxon>
        <taxon>Streptomycetaceae</taxon>
        <taxon>Yinghuangia</taxon>
    </lineage>
</organism>
<dbReference type="EMBL" id="JAKFHA010000006">
    <property type="protein sequence ID" value="MCF2528178.1"/>
    <property type="molecule type" value="Genomic_DNA"/>
</dbReference>
<evidence type="ECO:0000259" key="6">
    <source>
        <dbReference type="Pfam" id="PF04542"/>
    </source>
</evidence>